<dbReference type="InterPro" id="IPR057326">
    <property type="entry name" value="KR_dom"/>
</dbReference>
<feature type="chain" id="PRO_5036857371" evidence="4">
    <location>
        <begin position="22"/>
        <end position="238"/>
    </location>
</feature>
<proteinExistence type="inferred from homology"/>
<feature type="domain" description="Ketoreductase" evidence="5">
    <location>
        <begin position="5"/>
        <end position="175"/>
    </location>
</feature>
<comment type="caution">
    <text evidence="7">The sequence shown here is derived from an EMBL/GenBank/DDBJ whole genome shotgun (WGS) entry which is preliminary data.</text>
</comment>
<dbReference type="Pfam" id="PF00106">
    <property type="entry name" value="adh_short"/>
    <property type="match status" value="1"/>
</dbReference>
<dbReference type="InterPro" id="IPR036291">
    <property type="entry name" value="NAD(P)-bd_dom_sf"/>
</dbReference>
<dbReference type="PRINTS" id="PR00081">
    <property type="entry name" value="GDHRDH"/>
</dbReference>
<evidence type="ECO:0000313" key="8">
    <source>
        <dbReference type="Proteomes" id="UP000597989"/>
    </source>
</evidence>
<dbReference type="SUPFAM" id="SSF51735">
    <property type="entry name" value="NAD(P)-binding Rossmann-fold domains"/>
    <property type="match status" value="1"/>
</dbReference>
<dbReference type="InterPro" id="IPR020904">
    <property type="entry name" value="Sc_DH/Rdtase_CS"/>
</dbReference>
<name>A0A917NBK5_9PSEU</name>
<keyword evidence="2" id="KW-0560">Oxidoreductase</keyword>
<organism evidence="7 8">
    <name type="scientific">Saccharopolyspora thermophila</name>
    <dbReference type="NCBI Taxonomy" id="89367"/>
    <lineage>
        <taxon>Bacteria</taxon>
        <taxon>Bacillati</taxon>
        <taxon>Actinomycetota</taxon>
        <taxon>Actinomycetes</taxon>
        <taxon>Pseudonocardiales</taxon>
        <taxon>Pseudonocardiaceae</taxon>
        <taxon>Saccharopolyspora</taxon>
    </lineage>
</organism>
<dbReference type="Proteomes" id="UP000597989">
    <property type="component" value="Unassembled WGS sequence"/>
</dbReference>
<dbReference type="GO" id="GO:0016020">
    <property type="term" value="C:membrane"/>
    <property type="evidence" value="ECO:0007669"/>
    <property type="project" value="TreeGrafter"/>
</dbReference>
<reference evidence="7" key="3">
    <citation type="submission" date="2020-09" db="EMBL/GenBank/DDBJ databases">
        <authorList>
            <person name="Sun Q."/>
            <person name="Zhou Y."/>
        </authorList>
    </citation>
    <scope>NUCLEOTIDE SEQUENCE</scope>
    <source>
        <strain evidence="7">CGMCC 4.7206</strain>
    </source>
</reference>
<dbReference type="GO" id="GO:0016491">
    <property type="term" value="F:oxidoreductase activity"/>
    <property type="evidence" value="ECO:0007669"/>
    <property type="project" value="UniProtKB-KW"/>
</dbReference>
<dbReference type="EMBL" id="BMMT01000007">
    <property type="protein sequence ID" value="GGI86475.1"/>
    <property type="molecule type" value="Genomic_DNA"/>
</dbReference>
<keyword evidence="4" id="KW-0732">Signal</keyword>
<sequence>MLRGRAALVTGASSGIGAATAAELAAAGCRVVLVGRDEQRLAEVAGRTGGDPVAADLTDPAGMDRVVSVARGADLLVHSAGVGWAGELGAMPPERLEALTALNLTAPMQLTRAILPELRRRRGHLVFVASIAAVGVRGEEVYAATKAGLRAFAASLRQHDGVGVTTVLPGAVRTPYFDGRRYERRFPRMVSPEDVAAAVVRAVRRGEEEVFVPRWLVVPARLQGALPGVFHRLARRFG</sequence>
<evidence type="ECO:0000313" key="6">
    <source>
        <dbReference type="EMBL" id="GAA0535936.1"/>
    </source>
</evidence>
<protein>
    <submittedName>
        <fullName evidence="6 7">Oxidoreductase</fullName>
    </submittedName>
</protein>
<comment type="similarity">
    <text evidence="1 3">Belongs to the short-chain dehydrogenases/reductases (SDR) family.</text>
</comment>
<dbReference type="PANTHER" id="PTHR44196">
    <property type="entry name" value="DEHYDROGENASE/REDUCTASE SDR FAMILY MEMBER 7B"/>
    <property type="match status" value="1"/>
</dbReference>
<dbReference type="PANTHER" id="PTHR44196:SF1">
    <property type="entry name" value="DEHYDROGENASE_REDUCTASE SDR FAMILY MEMBER 7B"/>
    <property type="match status" value="1"/>
</dbReference>
<dbReference type="Proteomes" id="UP001500220">
    <property type="component" value="Unassembled WGS sequence"/>
</dbReference>
<evidence type="ECO:0000259" key="5">
    <source>
        <dbReference type="SMART" id="SM00822"/>
    </source>
</evidence>
<reference evidence="6 9" key="2">
    <citation type="journal article" date="2019" name="Int. J. Syst. Evol. Microbiol.">
        <title>The Global Catalogue of Microorganisms (GCM) 10K type strain sequencing project: providing services to taxonomists for standard genome sequencing and annotation.</title>
        <authorList>
            <consortium name="The Broad Institute Genomics Platform"/>
            <consortium name="The Broad Institute Genome Sequencing Center for Infectious Disease"/>
            <person name="Wu L."/>
            <person name="Ma J."/>
        </authorList>
    </citation>
    <scope>NUCLEOTIDE SEQUENCE [LARGE SCALE GENOMIC DNA]</scope>
    <source>
        <strain evidence="6 9">JCM 10664</strain>
    </source>
</reference>
<evidence type="ECO:0000256" key="1">
    <source>
        <dbReference type="ARBA" id="ARBA00006484"/>
    </source>
</evidence>
<dbReference type="AlphaFoldDB" id="A0A917NBK5"/>
<dbReference type="PRINTS" id="PR00080">
    <property type="entry name" value="SDRFAMILY"/>
</dbReference>
<dbReference type="InterPro" id="IPR002347">
    <property type="entry name" value="SDR_fam"/>
</dbReference>
<evidence type="ECO:0000313" key="9">
    <source>
        <dbReference type="Proteomes" id="UP001500220"/>
    </source>
</evidence>
<dbReference type="EMBL" id="BAAAHC010000019">
    <property type="protein sequence ID" value="GAA0535936.1"/>
    <property type="molecule type" value="Genomic_DNA"/>
</dbReference>
<evidence type="ECO:0000313" key="7">
    <source>
        <dbReference type="EMBL" id="GGI86475.1"/>
    </source>
</evidence>
<dbReference type="Gene3D" id="3.40.50.720">
    <property type="entry name" value="NAD(P)-binding Rossmann-like Domain"/>
    <property type="match status" value="1"/>
</dbReference>
<evidence type="ECO:0000256" key="4">
    <source>
        <dbReference type="SAM" id="SignalP"/>
    </source>
</evidence>
<evidence type="ECO:0000256" key="3">
    <source>
        <dbReference type="RuleBase" id="RU000363"/>
    </source>
</evidence>
<feature type="signal peptide" evidence="4">
    <location>
        <begin position="1"/>
        <end position="21"/>
    </location>
</feature>
<gene>
    <name evidence="6" type="ORF">GCM10009545_43250</name>
    <name evidence="7" type="ORF">GCM10011581_24480</name>
</gene>
<accession>A0A917NBK5</accession>
<reference evidence="7 8" key="1">
    <citation type="journal article" date="2014" name="Int. J. Syst. Evol. Microbiol.">
        <title>Complete genome sequence of Corynebacterium casei LMG S-19264T (=DSM 44701T), isolated from a smear-ripened cheese.</title>
        <authorList>
            <consortium name="US DOE Joint Genome Institute (JGI-PGF)"/>
            <person name="Walter F."/>
            <person name="Albersmeier A."/>
            <person name="Kalinowski J."/>
            <person name="Ruckert C."/>
        </authorList>
    </citation>
    <scope>NUCLEOTIDE SEQUENCE [LARGE SCALE GENOMIC DNA]</scope>
    <source>
        <strain evidence="7 8">CGMCC 4.7206</strain>
    </source>
</reference>
<reference evidence="6" key="4">
    <citation type="submission" date="2023-12" db="EMBL/GenBank/DDBJ databases">
        <authorList>
            <person name="Sun Q."/>
            <person name="Inoue M."/>
        </authorList>
    </citation>
    <scope>NUCLEOTIDE SEQUENCE</scope>
    <source>
        <strain evidence="6">JCM 10664</strain>
    </source>
</reference>
<evidence type="ECO:0000256" key="2">
    <source>
        <dbReference type="ARBA" id="ARBA00023002"/>
    </source>
</evidence>
<keyword evidence="9" id="KW-1185">Reference proteome</keyword>
<dbReference type="SMART" id="SM00822">
    <property type="entry name" value="PKS_KR"/>
    <property type="match status" value="1"/>
</dbReference>
<dbReference type="PROSITE" id="PS00061">
    <property type="entry name" value="ADH_SHORT"/>
    <property type="match status" value="1"/>
</dbReference>